<evidence type="ECO:0000313" key="22">
    <source>
        <dbReference type="EMBL" id="PWD50436.1"/>
    </source>
</evidence>
<evidence type="ECO:0000256" key="1">
    <source>
        <dbReference type="ARBA" id="ARBA00000013"/>
    </source>
</evidence>
<dbReference type="GO" id="GO:0052856">
    <property type="term" value="F:NAD(P)HX epimerase activity"/>
    <property type="evidence" value="ECO:0007669"/>
    <property type="project" value="UniProtKB-UniRule"/>
</dbReference>
<comment type="cofactor">
    <cofactor evidence="17">
        <name>Mg(2+)</name>
        <dbReference type="ChEBI" id="CHEBI:18420"/>
    </cofactor>
</comment>
<comment type="catalytic activity">
    <reaction evidence="2 18 19">
        <text>(6R)-NADPHX = (6S)-NADPHX</text>
        <dbReference type="Rhea" id="RHEA:32227"/>
        <dbReference type="ChEBI" id="CHEBI:64076"/>
        <dbReference type="ChEBI" id="CHEBI:64077"/>
        <dbReference type="EC" id="5.1.99.6"/>
    </reaction>
</comment>
<comment type="function">
    <text evidence="17">Catalyzes the dehydration of the S-form of NAD(P)HX at the expense of ADP, which is converted to AMP. Together with NAD(P)HX epimerase, which catalyzes the epimerization of the S- and R-forms, the enzyme allows the repair of both epimers of NAD(P)HX, a damaged form of NAD(P)H that is a result of enzymatic or heat-dependent hydration.</text>
</comment>
<dbReference type="GO" id="GO:0046496">
    <property type="term" value="P:nicotinamide nucleotide metabolic process"/>
    <property type="evidence" value="ECO:0007669"/>
    <property type="project" value="UniProtKB-UniRule"/>
</dbReference>
<feature type="domain" description="YjeF N-terminal" evidence="21">
    <location>
        <begin position="2"/>
        <end position="222"/>
    </location>
</feature>
<dbReference type="CDD" id="cd01171">
    <property type="entry name" value="YXKO-related"/>
    <property type="match status" value="1"/>
</dbReference>
<evidence type="ECO:0000256" key="14">
    <source>
        <dbReference type="ARBA" id="ARBA00025153"/>
    </source>
</evidence>
<gene>
    <name evidence="17" type="primary">nnrD</name>
    <name evidence="18" type="synonym">nnrE</name>
    <name evidence="22" type="ORF">C8046_07035</name>
</gene>
<dbReference type="InterPro" id="IPR004443">
    <property type="entry name" value="YjeF_N_dom"/>
</dbReference>
<comment type="catalytic activity">
    <reaction evidence="1 18 19">
        <text>(6R)-NADHX = (6S)-NADHX</text>
        <dbReference type="Rhea" id="RHEA:32215"/>
        <dbReference type="ChEBI" id="CHEBI:64074"/>
        <dbReference type="ChEBI" id="CHEBI:64075"/>
        <dbReference type="EC" id="5.1.99.6"/>
    </reaction>
</comment>
<feature type="binding site" evidence="17">
    <location>
        <position position="313"/>
    </location>
    <ligand>
        <name>(6S)-NADPHX</name>
        <dbReference type="ChEBI" id="CHEBI:64076"/>
    </ligand>
</feature>
<evidence type="ECO:0000256" key="6">
    <source>
        <dbReference type="ARBA" id="ARBA00022741"/>
    </source>
</evidence>
<dbReference type="Pfam" id="PF03853">
    <property type="entry name" value="YjeF_N"/>
    <property type="match status" value="1"/>
</dbReference>
<dbReference type="HAMAP" id="MF_01966">
    <property type="entry name" value="NADHX_epimerase"/>
    <property type="match status" value="1"/>
</dbReference>
<keyword evidence="11 18" id="KW-0413">Isomerase</keyword>
<comment type="catalytic activity">
    <reaction evidence="15 17 19">
        <text>(6S)-NADHX + ADP = AMP + phosphate + NADH + H(+)</text>
        <dbReference type="Rhea" id="RHEA:32223"/>
        <dbReference type="ChEBI" id="CHEBI:15378"/>
        <dbReference type="ChEBI" id="CHEBI:43474"/>
        <dbReference type="ChEBI" id="CHEBI:57945"/>
        <dbReference type="ChEBI" id="CHEBI:64074"/>
        <dbReference type="ChEBI" id="CHEBI:456215"/>
        <dbReference type="ChEBI" id="CHEBI:456216"/>
        <dbReference type="EC" id="4.2.1.136"/>
    </reaction>
</comment>
<evidence type="ECO:0000256" key="4">
    <source>
        <dbReference type="ARBA" id="ARBA00009524"/>
    </source>
</evidence>
<comment type="caution">
    <text evidence="22">The sequence shown here is derived from an EMBL/GenBank/DDBJ whole genome shotgun (WGS) entry which is preliminary data.</text>
</comment>
<dbReference type="Gene3D" id="3.40.50.10260">
    <property type="entry name" value="YjeF N-terminal domain"/>
    <property type="match status" value="1"/>
</dbReference>
<evidence type="ECO:0000256" key="13">
    <source>
        <dbReference type="ARBA" id="ARBA00023268"/>
    </source>
</evidence>
<dbReference type="GO" id="GO:0052855">
    <property type="term" value="F:ADP-dependent NAD(P)H-hydrate dehydratase activity"/>
    <property type="evidence" value="ECO:0007669"/>
    <property type="project" value="UniProtKB-UniRule"/>
</dbReference>
<dbReference type="PIRSF" id="PIRSF017184">
    <property type="entry name" value="Nnr"/>
    <property type="match status" value="1"/>
</dbReference>
<dbReference type="GO" id="GO:0005524">
    <property type="term" value="F:ATP binding"/>
    <property type="evidence" value="ECO:0007669"/>
    <property type="project" value="UniProtKB-UniRule"/>
</dbReference>
<keyword evidence="10 17" id="KW-0520">NAD</keyword>
<feature type="domain" description="YjeF C-terminal" evidence="20">
    <location>
        <begin position="229"/>
        <end position="498"/>
    </location>
</feature>
<feature type="binding site" evidence="17">
    <location>
        <position position="362"/>
    </location>
    <ligand>
        <name>(6S)-NADPHX</name>
        <dbReference type="ChEBI" id="CHEBI:64076"/>
    </ligand>
</feature>
<comment type="function">
    <text evidence="18">Catalyzes the epimerization of the S- and R-forms of NAD(P)HX, a damaged form of NAD(P)H that is a result of enzymatic or heat-dependent hydration. This is a prerequisite for the S-specific NAD(P)H-hydrate dehydratase to allow the repair of both epimers of NAD(P)HX.</text>
</comment>
<protein>
    <recommendedName>
        <fullName evidence="19">Bifunctional NAD(P)H-hydrate repair enzyme</fullName>
    </recommendedName>
    <alternativeName>
        <fullName evidence="19">Nicotinamide nucleotide repair protein</fullName>
    </alternativeName>
    <domain>
        <recommendedName>
            <fullName evidence="19">ADP-dependent (S)-NAD(P)H-hydrate dehydratase</fullName>
            <ecNumber evidence="19">4.2.1.136</ecNumber>
        </recommendedName>
        <alternativeName>
            <fullName evidence="19">ADP-dependent NAD(P)HX dehydratase</fullName>
        </alternativeName>
    </domain>
    <domain>
        <recommendedName>
            <fullName evidence="19">NAD(P)H-hydrate epimerase</fullName>
            <ecNumber evidence="19">5.1.99.6</ecNumber>
        </recommendedName>
    </domain>
</protein>
<sequence length="501" mass="49536">MLTAHEARTVVAAETPLLDRGEPLMALAARAVSTAVARLLRERRSRVAGAVVHVLVGGGNNGADALYAAAELAARGAAVTAVLLGSRTHEAAATAARAAGVALVPADALPEGAGRAAAGDAVVDGITGIGAEAGLREPAASFVARLVDALAGADGGRRPLVVAVDVPSGVGVDDGRLVGPVLAADLTVTMGTAKPGLLLPPAALLAGEVLVVDLGLDLAGADPAVVRLERGDVARLWPVPSPRDHKYSRGVLGVVAGSAGYPGAAVLATSAAAPLVGMVRYLGPDRAADAVLARHPEVVHGDGRVQAWLVGSGIGTDDDARLAQARDALERGLADGLPVVVDAGGLDVLPERVPATVVLTPHAGELARLLAARGHDVTREEIEERPVEHLRLAVAATGATVLLKGAVTLVAGPGTPVHAQADGTSWLATAGAGDVLAGVVGAVLAGASDRCRTDAAAVAPLVAAAALLHGRAARRASGGGPIVAGDVARAVGAVIAEILED</sequence>
<feature type="binding site" evidence="18">
    <location>
        <begin position="60"/>
        <end position="64"/>
    </location>
    <ligand>
        <name>(6S)-NADPHX</name>
        <dbReference type="ChEBI" id="CHEBI:64076"/>
    </ligand>
</feature>
<feature type="binding site" evidence="18">
    <location>
        <position position="165"/>
    </location>
    <ligand>
        <name>(6S)-NADPHX</name>
        <dbReference type="ChEBI" id="CHEBI:64076"/>
    </ligand>
</feature>
<evidence type="ECO:0000259" key="20">
    <source>
        <dbReference type="PROSITE" id="PS51383"/>
    </source>
</evidence>
<evidence type="ECO:0000256" key="12">
    <source>
        <dbReference type="ARBA" id="ARBA00023239"/>
    </source>
</evidence>
<keyword evidence="12 17" id="KW-0456">Lyase</keyword>
<dbReference type="AlphaFoldDB" id="A0A2U1ZTY6"/>
<feature type="binding site" evidence="17">
    <location>
        <position position="264"/>
    </location>
    <ligand>
        <name>(6S)-NADPHX</name>
        <dbReference type="ChEBI" id="CHEBI:64076"/>
    </ligand>
</feature>
<evidence type="ECO:0000256" key="10">
    <source>
        <dbReference type="ARBA" id="ARBA00023027"/>
    </source>
</evidence>
<dbReference type="InterPro" id="IPR029056">
    <property type="entry name" value="Ribokinase-like"/>
</dbReference>
<keyword evidence="5 18" id="KW-0479">Metal-binding</keyword>
<dbReference type="PANTHER" id="PTHR12592">
    <property type="entry name" value="ATP-DEPENDENT (S)-NAD(P)H-HYDRATE DEHYDRATASE FAMILY MEMBER"/>
    <property type="match status" value="1"/>
</dbReference>
<dbReference type="InterPro" id="IPR000631">
    <property type="entry name" value="CARKD"/>
</dbReference>
<dbReference type="PROSITE" id="PS51383">
    <property type="entry name" value="YJEF_C_3"/>
    <property type="match status" value="1"/>
</dbReference>
<evidence type="ECO:0000256" key="17">
    <source>
        <dbReference type="HAMAP-Rule" id="MF_01965"/>
    </source>
</evidence>
<dbReference type="Proteomes" id="UP000245166">
    <property type="component" value="Unassembled WGS sequence"/>
</dbReference>
<evidence type="ECO:0000256" key="8">
    <source>
        <dbReference type="ARBA" id="ARBA00022857"/>
    </source>
</evidence>
<dbReference type="Gene3D" id="3.40.1190.20">
    <property type="match status" value="1"/>
</dbReference>
<comment type="subunit">
    <text evidence="17">Homotetramer.</text>
</comment>
<keyword evidence="9 18" id="KW-0630">Potassium</keyword>
<dbReference type="InterPro" id="IPR017953">
    <property type="entry name" value="Carbohydrate_kinase_pred_CS"/>
</dbReference>
<keyword evidence="13" id="KW-0511">Multifunctional enzyme</keyword>
<dbReference type="GO" id="GO:0110051">
    <property type="term" value="P:metabolite repair"/>
    <property type="evidence" value="ECO:0007669"/>
    <property type="project" value="TreeGrafter"/>
</dbReference>
<keyword evidence="7 17" id="KW-0067">ATP-binding</keyword>
<feature type="binding site" evidence="18">
    <location>
        <begin position="128"/>
        <end position="134"/>
    </location>
    <ligand>
        <name>(6S)-NADPHX</name>
        <dbReference type="ChEBI" id="CHEBI:64076"/>
    </ligand>
</feature>
<dbReference type="PANTHER" id="PTHR12592:SF0">
    <property type="entry name" value="ATP-DEPENDENT (S)-NAD(P)H-HYDRATE DEHYDRATASE"/>
    <property type="match status" value="1"/>
</dbReference>
<comment type="similarity">
    <text evidence="17">Belongs to the NnrD/CARKD family.</text>
</comment>
<evidence type="ECO:0000256" key="5">
    <source>
        <dbReference type="ARBA" id="ARBA00022723"/>
    </source>
</evidence>
<dbReference type="InterPro" id="IPR030677">
    <property type="entry name" value="Nnr"/>
</dbReference>
<feature type="binding site" evidence="17">
    <location>
        <position position="434"/>
    </location>
    <ligand>
        <name>(6S)-NADPHX</name>
        <dbReference type="ChEBI" id="CHEBI:64076"/>
    </ligand>
</feature>
<dbReference type="SUPFAM" id="SSF64153">
    <property type="entry name" value="YjeF N-terminal domain-like"/>
    <property type="match status" value="1"/>
</dbReference>
<dbReference type="EC" id="5.1.99.6" evidence="19"/>
<evidence type="ECO:0000256" key="9">
    <source>
        <dbReference type="ARBA" id="ARBA00022958"/>
    </source>
</evidence>
<feature type="binding site" evidence="18">
    <location>
        <position position="168"/>
    </location>
    <ligand>
        <name>K(+)</name>
        <dbReference type="ChEBI" id="CHEBI:29103"/>
    </ligand>
</feature>
<organism evidence="22 23">
    <name type="scientific">Serinibacter arcticus</name>
    <dbReference type="NCBI Taxonomy" id="1655435"/>
    <lineage>
        <taxon>Bacteria</taxon>
        <taxon>Bacillati</taxon>
        <taxon>Actinomycetota</taxon>
        <taxon>Actinomycetes</taxon>
        <taxon>Micrococcales</taxon>
        <taxon>Beutenbergiaceae</taxon>
        <taxon>Serinibacter</taxon>
    </lineage>
</organism>
<evidence type="ECO:0000256" key="19">
    <source>
        <dbReference type="PIRNR" id="PIRNR017184"/>
    </source>
</evidence>
<comment type="cofactor">
    <cofactor evidence="18 19">
        <name>K(+)</name>
        <dbReference type="ChEBI" id="CHEBI:29103"/>
    </cofactor>
    <text evidence="18 19">Binds 1 potassium ion per subunit.</text>
</comment>
<proteinExistence type="inferred from homology"/>
<evidence type="ECO:0000256" key="2">
    <source>
        <dbReference type="ARBA" id="ARBA00000909"/>
    </source>
</evidence>
<evidence type="ECO:0000256" key="16">
    <source>
        <dbReference type="ARBA" id="ARBA00049209"/>
    </source>
</evidence>
<accession>A0A2U1ZTY6</accession>
<dbReference type="PROSITE" id="PS51385">
    <property type="entry name" value="YJEF_N"/>
    <property type="match status" value="1"/>
</dbReference>
<dbReference type="HAMAP" id="MF_01965">
    <property type="entry name" value="NADHX_dehydratase"/>
    <property type="match status" value="1"/>
</dbReference>
<dbReference type="PROSITE" id="PS01050">
    <property type="entry name" value="YJEF_C_2"/>
    <property type="match status" value="1"/>
</dbReference>
<dbReference type="RefSeq" id="WP_109228818.1">
    <property type="nucleotide sequence ID" value="NZ_PYHR01000002.1"/>
</dbReference>
<comment type="function">
    <text evidence="14 19">Bifunctional enzyme that catalyzes the epimerization of the S- and R-forms of NAD(P)HX and the dehydration of the S-form of NAD(P)HX at the expense of ADP, which is converted to AMP. This allows the repair of both epimers of NAD(P)HX, a damaged form of NAD(P)H that is a result of enzymatic or heat-dependent hydration.</text>
</comment>
<evidence type="ECO:0000256" key="11">
    <source>
        <dbReference type="ARBA" id="ARBA00023235"/>
    </source>
</evidence>
<keyword evidence="23" id="KW-1185">Reference proteome</keyword>
<comment type="catalytic activity">
    <reaction evidence="16 17 19">
        <text>(6S)-NADPHX + ADP = AMP + phosphate + NADPH + H(+)</text>
        <dbReference type="Rhea" id="RHEA:32235"/>
        <dbReference type="ChEBI" id="CHEBI:15378"/>
        <dbReference type="ChEBI" id="CHEBI:43474"/>
        <dbReference type="ChEBI" id="CHEBI:57783"/>
        <dbReference type="ChEBI" id="CHEBI:64076"/>
        <dbReference type="ChEBI" id="CHEBI:456215"/>
        <dbReference type="ChEBI" id="CHEBI:456216"/>
        <dbReference type="EC" id="4.2.1.136"/>
    </reaction>
</comment>
<dbReference type="GO" id="GO:0046872">
    <property type="term" value="F:metal ion binding"/>
    <property type="evidence" value="ECO:0007669"/>
    <property type="project" value="UniProtKB-UniRule"/>
</dbReference>
<keyword evidence="6 17" id="KW-0547">Nucleotide-binding</keyword>
<dbReference type="EC" id="4.2.1.136" evidence="19"/>
<dbReference type="OrthoDB" id="9806925at2"/>
<comment type="similarity">
    <text evidence="4 19">In the C-terminal section; belongs to the NnrD/CARKD family.</text>
</comment>
<evidence type="ECO:0000256" key="3">
    <source>
        <dbReference type="ARBA" id="ARBA00006001"/>
    </source>
</evidence>
<evidence type="ECO:0000313" key="23">
    <source>
        <dbReference type="Proteomes" id="UP000245166"/>
    </source>
</evidence>
<feature type="binding site" evidence="17">
    <location>
        <begin position="404"/>
        <end position="408"/>
    </location>
    <ligand>
        <name>AMP</name>
        <dbReference type="ChEBI" id="CHEBI:456215"/>
    </ligand>
</feature>
<feature type="binding site" evidence="18">
    <location>
        <position position="61"/>
    </location>
    <ligand>
        <name>K(+)</name>
        <dbReference type="ChEBI" id="CHEBI:29103"/>
    </ligand>
</feature>
<keyword evidence="8 17" id="KW-0521">NADP</keyword>
<evidence type="ECO:0000256" key="18">
    <source>
        <dbReference type="HAMAP-Rule" id="MF_01966"/>
    </source>
</evidence>
<reference evidence="22 23" key="1">
    <citation type="submission" date="2018-03" db="EMBL/GenBank/DDBJ databases">
        <title>Genome assembly of novel Miniimonas species PCH200.</title>
        <authorList>
            <person name="Thakur V."/>
            <person name="Kumar V."/>
            <person name="Singh D."/>
        </authorList>
    </citation>
    <scope>NUCLEOTIDE SEQUENCE [LARGE SCALE GENOMIC DNA]</scope>
    <source>
        <strain evidence="22 23">PCH200</strain>
    </source>
</reference>
<dbReference type="EMBL" id="PYHR01000002">
    <property type="protein sequence ID" value="PWD50436.1"/>
    <property type="molecule type" value="Genomic_DNA"/>
</dbReference>
<evidence type="ECO:0000256" key="15">
    <source>
        <dbReference type="ARBA" id="ARBA00048238"/>
    </source>
</evidence>
<evidence type="ECO:0000259" key="21">
    <source>
        <dbReference type="PROSITE" id="PS51385"/>
    </source>
</evidence>
<name>A0A2U1ZTY6_9MICO</name>
<comment type="caution">
    <text evidence="18">Lacks conserved residue(s) required for the propagation of feature annotation.</text>
</comment>
<feature type="binding site" evidence="18">
    <location>
        <position position="124"/>
    </location>
    <ligand>
        <name>K(+)</name>
        <dbReference type="ChEBI" id="CHEBI:29103"/>
    </ligand>
</feature>
<comment type="similarity">
    <text evidence="3 19">In the N-terminal section; belongs to the NnrE/AIBP family.</text>
</comment>
<dbReference type="InterPro" id="IPR036652">
    <property type="entry name" value="YjeF_N_dom_sf"/>
</dbReference>
<feature type="binding site" evidence="17">
    <location>
        <position position="433"/>
    </location>
    <ligand>
        <name>AMP</name>
        <dbReference type="ChEBI" id="CHEBI:456215"/>
    </ligand>
</feature>
<dbReference type="SUPFAM" id="SSF53613">
    <property type="entry name" value="Ribokinase-like"/>
    <property type="match status" value="1"/>
</dbReference>
<dbReference type="Pfam" id="PF01256">
    <property type="entry name" value="Carb_kinase"/>
    <property type="match status" value="1"/>
</dbReference>
<evidence type="ECO:0000256" key="7">
    <source>
        <dbReference type="ARBA" id="ARBA00022840"/>
    </source>
</evidence>
<comment type="similarity">
    <text evidence="18">Belongs to the NnrE/AIBP family.</text>
</comment>